<evidence type="ECO:0000313" key="2">
    <source>
        <dbReference type="Proteomes" id="UP000005239"/>
    </source>
</evidence>
<accession>A0A2A6D2V6</accession>
<name>A0A2A6D2V6_PRIPA</name>
<dbReference type="Proteomes" id="UP000005239">
    <property type="component" value="Unassembled WGS sequence"/>
</dbReference>
<accession>A0A8R1YME0</accession>
<keyword evidence="2" id="KW-1185">Reference proteome</keyword>
<reference evidence="2" key="1">
    <citation type="journal article" date="2008" name="Nat. Genet.">
        <title>The Pristionchus pacificus genome provides a unique perspective on nematode lifestyle and parasitism.</title>
        <authorList>
            <person name="Dieterich C."/>
            <person name="Clifton S.W."/>
            <person name="Schuster L.N."/>
            <person name="Chinwalla A."/>
            <person name="Delehaunty K."/>
            <person name="Dinkelacker I."/>
            <person name="Fulton L."/>
            <person name="Fulton R."/>
            <person name="Godfrey J."/>
            <person name="Minx P."/>
            <person name="Mitreva M."/>
            <person name="Roeseler W."/>
            <person name="Tian H."/>
            <person name="Witte H."/>
            <person name="Yang S.P."/>
            <person name="Wilson R.K."/>
            <person name="Sommer R.J."/>
        </authorList>
    </citation>
    <scope>NUCLEOTIDE SEQUENCE [LARGE SCALE GENOMIC DNA]</scope>
    <source>
        <strain evidence="2">PS312</strain>
    </source>
</reference>
<reference evidence="1" key="2">
    <citation type="submission" date="2022-06" db="UniProtKB">
        <authorList>
            <consortium name="EnsemblMetazoa"/>
        </authorList>
    </citation>
    <scope>IDENTIFICATION</scope>
    <source>
        <strain evidence="1">PS312</strain>
    </source>
</reference>
<evidence type="ECO:0000313" key="1">
    <source>
        <dbReference type="EnsemblMetazoa" id="PPA20784.1"/>
    </source>
</evidence>
<dbReference type="AlphaFoldDB" id="A0A2A6D2V6"/>
<gene>
    <name evidence="1" type="primary">WBGene00110338</name>
</gene>
<dbReference type="EnsemblMetazoa" id="PPA20784.1">
    <property type="protein sequence ID" value="PPA20784.1"/>
    <property type="gene ID" value="WBGene00110338"/>
</dbReference>
<protein>
    <submittedName>
        <fullName evidence="1">Uncharacterized protein</fullName>
    </submittedName>
</protein>
<proteinExistence type="predicted"/>
<sequence length="95" mass="10679">MITNVPLLIENFRAARDTLRANPTLLDESIAKLSTATQEPAKKFRDLMLSSEEDVAKIYDASQAIMEDLPGKVIEELEAYKMEVARIFGLTEDSF</sequence>
<organism evidence="1 2">
    <name type="scientific">Pristionchus pacificus</name>
    <name type="common">Parasitic nematode worm</name>
    <dbReference type="NCBI Taxonomy" id="54126"/>
    <lineage>
        <taxon>Eukaryota</taxon>
        <taxon>Metazoa</taxon>
        <taxon>Ecdysozoa</taxon>
        <taxon>Nematoda</taxon>
        <taxon>Chromadorea</taxon>
        <taxon>Rhabditida</taxon>
        <taxon>Rhabditina</taxon>
        <taxon>Diplogasteromorpha</taxon>
        <taxon>Diplogasteroidea</taxon>
        <taxon>Neodiplogasteridae</taxon>
        <taxon>Pristionchus</taxon>
    </lineage>
</organism>